<dbReference type="SUPFAM" id="SSF55486">
    <property type="entry name" value="Metalloproteases ('zincins'), catalytic domain"/>
    <property type="match status" value="1"/>
</dbReference>
<organism evidence="3 4">
    <name type="scientific">Ramalina farinacea</name>
    <dbReference type="NCBI Taxonomy" id="258253"/>
    <lineage>
        <taxon>Eukaryota</taxon>
        <taxon>Fungi</taxon>
        <taxon>Dikarya</taxon>
        <taxon>Ascomycota</taxon>
        <taxon>Pezizomycotina</taxon>
        <taxon>Lecanoromycetes</taxon>
        <taxon>OSLEUM clade</taxon>
        <taxon>Lecanoromycetidae</taxon>
        <taxon>Lecanorales</taxon>
        <taxon>Lecanorineae</taxon>
        <taxon>Ramalinaceae</taxon>
        <taxon>Ramalina</taxon>
    </lineage>
</organism>
<accession>A0AA43QUK6</accession>
<comment type="caution">
    <text evidence="3">The sequence shown here is derived from an EMBL/GenBank/DDBJ whole genome shotgun (WGS) entry which is preliminary data.</text>
</comment>
<feature type="region of interest" description="Disordered" evidence="1">
    <location>
        <begin position="18"/>
        <end position="53"/>
    </location>
</feature>
<dbReference type="AlphaFoldDB" id="A0AA43QUK6"/>
<evidence type="ECO:0008006" key="5">
    <source>
        <dbReference type="Google" id="ProtNLM"/>
    </source>
</evidence>
<reference evidence="3" key="1">
    <citation type="journal article" date="2023" name="Genome Biol. Evol.">
        <title>First Whole Genome Sequence and Flow Cytometry Genome Size Data for the Lichen-Forming Fungus Ramalina farinacea (Ascomycota).</title>
        <authorList>
            <person name="Llewellyn T."/>
            <person name="Mian S."/>
            <person name="Hill R."/>
            <person name="Leitch I.J."/>
            <person name="Gaya E."/>
        </authorList>
    </citation>
    <scope>NUCLEOTIDE SEQUENCE</scope>
    <source>
        <strain evidence="3">LIQ254RAFAR</strain>
    </source>
</reference>
<keyword evidence="4" id="KW-1185">Reference proteome</keyword>
<dbReference type="InterPro" id="IPR024079">
    <property type="entry name" value="MetalloPept_cat_dom_sf"/>
</dbReference>
<feature type="compositionally biased region" description="Polar residues" evidence="1">
    <location>
        <begin position="329"/>
        <end position="338"/>
    </location>
</feature>
<proteinExistence type="predicted"/>
<gene>
    <name evidence="3" type="ORF">OHK93_004648</name>
</gene>
<evidence type="ECO:0000256" key="2">
    <source>
        <dbReference type="SAM" id="SignalP"/>
    </source>
</evidence>
<keyword evidence="2" id="KW-0732">Signal</keyword>
<dbReference type="Gene3D" id="3.40.390.10">
    <property type="entry name" value="Collagenase (Catalytic Domain)"/>
    <property type="match status" value="1"/>
</dbReference>
<name>A0AA43QUK6_9LECA</name>
<feature type="signal peptide" evidence="2">
    <location>
        <begin position="1"/>
        <end position="17"/>
    </location>
</feature>
<evidence type="ECO:0000256" key="1">
    <source>
        <dbReference type="SAM" id="MobiDB-lite"/>
    </source>
</evidence>
<feature type="chain" id="PRO_5041391537" description="Lysine-specific metallo-endopeptidase domain-containing protein" evidence="2">
    <location>
        <begin position="18"/>
        <end position="353"/>
    </location>
</feature>
<dbReference type="Proteomes" id="UP001161017">
    <property type="component" value="Unassembled WGS sequence"/>
</dbReference>
<protein>
    <recommendedName>
        <fullName evidence="5">Lysine-specific metallo-endopeptidase domain-containing protein</fullName>
    </recommendedName>
</protein>
<evidence type="ECO:0000313" key="3">
    <source>
        <dbReference type="EMBL" id="MDI1492865.1"/>
    </source>
</evidence>
<sequence length="353" mass="38969">MRQALLYGLLTLALAQATPTRKGPTPVVKRGDDPTQSSAPPEPSHYPGGDTPECPNEPLYFNFDVSKPGELKRVQRLHQVYCNEFPVLTVAGRTATTNSDRTIYERFFPESDEDDDYKDRVNDIWNMLFDFTAEKPSALVSSFIFDNNDWKKECGETSGANLSPGSESLPLGAYTDVDPADGREKTHFCLVVYEYIDLASITCDTLDSYPSTQMDTTGRIMLHEFTHYSTVGPKSHLDSQIVDQKNEDEIWAYGASRSHGLIDPKQDDQPEKAIINADNYSWISTNQFFKQACPKGTNGNYDDPPNYVPGHDGDPSNTGKGDNPGDNGCGTSTATGCNGTPDDDDTYGYFTGE</sequence>
<feature type="region of interest" description="Disordered" evidence="1">
    <location>
        <begin position="294"/>
        <end position="353"/>
    </location>
</feature>
<evidence type="ECO:0000313" key="4">
    <source>
        <dbReference type="Proteomes" id="UP001161017"/>
    </source>
</evidence>
<dbReference type="GO" id="GO:0008237">
    <property type="term" value="F:metallopeptidase activity"/>
    <property type="evidence" value="ECO:0007669"/>
    <property type="project" value="InterPro"/>
</dbReference>
<dbReference type="EMBL" id="JAPUFD010000021">
    <property type="protein sequence ID" value="MDI1492865.1"/>
    <property type="molecule type" value="Genomic_DNA"/>
</dbReference>